<feature type="binding site" evidence="8">
    <location>
        <position position="274"/>
    </location>
    <ligand>
        <name>Mn(2+)</name>
        <dbReference type="ChEBI" id="CHEBI:29035"/>
        <label>2</label>
    </ligand>
</feature>
<dbReference type="EMBL" id="JABBFX010000004">
    <property type="protein sequence ID" value="NML48202.1"/>
    <property type="molecule type" value="Genomic_DNA"/>
</dbReference>
<feature type="domain" description="Cytosol aminopeptidase" evidence="10">
    <location>
        <begin position="331"/>
        <end position="338"/>
    </location>
</feature>
<evidence type="ECO:0000256" key="2">
    <source>
        <dbReference type="ARBA" id="ARBA00000967"/>
    </source>
</evidence>
<feature type="binding site" evidence="8">
    <location>
        <position position="333"/>
    </location>
    <ligand>
        <name>Mn(2+)</name>
        <dbReference type="ChEBI" id="CHEBI:29035"/>
        <label>1</label>
    </ligand>
</feature>
<evidence type="ECO:0000256" key="8">
    <source>
        <dbReference type="HAMAP-Rule" id="MF_00181"/>
    </source>
</evidence>
<keyword evidence="12" id="KW-1185">Reference proteome</keyword>
<keyword evidence="8" id="KW-0963">Cytoplasm</keyword>
<dbReference type="InterPro" id="IPR043472">
    <property type="entry name" value="Macro_dom-like"/>
</dbReference>
<dbReference type="InterPro" id="IPR008283">
    <property type="entry name" value="Peptidase_M17_N"/>
</dbReference>
<comment type="similarity">
    <text evidence="3 8">Belongs to the peptidase M17 family.</text>
</comment>
<evidence type="ECO:0000256" key="3">
    <source>
        <dbReference type="ARBA" id="ARBA00009528"/>
    </source>
</evidence>
<evidence type="ECO:0000256" key="1">
    <source>
        <dbReference type="ARBA" id="ARBA00000135"/>
    </source>
</evidence>
<evidence type="ECO:0000256" key="4">
    <source>
        <dbReference type="ARBA" id="ARBA00022438"/>
    </source>
</evidence>
<dbReference type="InterPro" id="IPR011356">
    <property type="entry name" value="Leucine_aapep/pepB"/>
</dbReference>
<feature type="region of interest" description="Disordered" evidence="9">
    <location>
        <begin position="485"/>
        <end position="510"/>
    </location>
</feature>
<dbReference type="InterPro" id="IPR000819">
    <property type="entry name" value="Peptidase_M17_C"/>
</dbReference>
<dbReference type="GO" id="GO:0070006">
    <property type="term" value="F:metalloaminopeptidase activity"/>
    <property type="evidence" value="ECO:0007669"/>
    <property type="project" value="InterPro"/>
</dbReference>
<dbReference type="CDD" id="cd00433">
    <property type="entry name" value="Peptidase_M17"/>
    <property type="match status" value="1"/>
</dbReference>
<evidence type="ECO:0000259" key="10">
    <source>
        <dbReference type="PROSITE" id="PS00631"/>
    </source>
</evidence>
<dbReference type="Pfam" id="PF02789">
    <property type="entry name" value="Peptidase_M17_N"/>
    <property type="match status" value="1"/>
</dbReference>
<dbReference type="EC" id="3.4.11.10" evidence="8"/>
<comment type="catalytic activity">
    <reaction evidence="2 8">
        <text>Release of an N-terminal amino acid, preferentially leucine, but not glutamic or aspartic acids.</text>
        <dbReference type="EC" id="3.4.11.10"/>
    </reaction>
</comment>
<dbReference type="SUPFAM" id="SSF52949">
    <property type="entry name" value="Macro domain-like"/>
    <property type="match status" value="1"/>
</dbReference>
<name>A0A848HDF7_9BURK</name>
<dbReference type="NCBIfam" id="NF002074">
    <property type="entry name" value="PRK00913.1-4"/>
    <property type="match status" value="1"/>
</dbReference>
<dbReference type="PROSITE" id="PS00631">
    <property type="entry name" value="CYTOSOL_AP"/>
    <property type="match status" value="1"/>
</dbReference>
<dbReference type="GO" id="GO:0006508">
    <property type="term" value="P:proteolysis"/>
    <property type="evidence" value="ECO:0007669"/>
    <property type="project" value="UniProtKB-KW"/>
</dbReference>
<evidence type="ECO:0000256" key="7">
    <source>
        <dbReference type="ARBA" id="ARBA00023211"/>
    </source>
</evidence>
<feature type="compositionally biased region" description="Low complexity" evidence="9">
    <location>
        <begin position="485"/>
        <end position="501"/>
    </location>
</feature>
<proteinExistence type="inferred from homology"/>
<evidence type="ECO:0000313" key="12">
    <source>
        <dbReference type="Proteomes" id="UP000541185"/>
    </source>
</evidence>
<accession>A0A848HDF7</accession>
<protein>
    <recommendedName>
        <fullName evidence="8">Probable cytosol aminopeptidase</fullName>
        <ecNumber evidence="8">3.4.11.1</ecNumber>
    </recommendedName>
    <alternativeName>
        <fullName evidence="8">Leucine aminopeptidase</fullName>
        <shortName evidence="8">LAP</shortName>
        <ecNumber evidence="8">3.4.11.10</ecNumber>
    </alternativeName>
    <alternativeName>
        <fullName evidence="8">Leucyl aminopeptidase</fullName>
    </alternativeName>
</protein>
<feature type="binding site" evidence="8">
    <location>
        <position position="256"/>
    </location>
    <ligand>
        <name>Mn(2+)</name>
        <dbReference type="ChEBI" id="CHEBI:29035"/>
        <label>2</label>
    </ligand>
</feature>
<keyword evidence="6 8" id="KW-0378">Hydrolase</keyword>
<evidence type="ECO:0000256" key="6">
    <source>
        <dbReference type="ARBA" id="ARBA00022801"/>
    </source>
</evidence>
<dbReference type="GO" id="GO:0005737">
    <property type="term" value="C:cytoplasm"/>
    <property type="evidence" value="ECO:0007669"/>
    <property type="project" value="UniProtKB-SubCell"/>
</dbReference>
<dbReference type="PANTHER" id="PTHR11963">
    <property type="entry name" value="LEUCINE AMINOPEPTIDASE-RELATED"/>
    <property type="match status" value="1"/>
</dbReference>
<feature type="binding site" evidence="8">
    <location>
        <position position="335"/>
    </location>
    <ligand>
        <name>Mn(2+)</name>
        <dbReference type="ChEBI" id="CHEBI:29035"/>
        <label>2</label>
    </ligand>
</feature>
<dbReference type="AlphaFoldDB" id="A0A848HDF7"/>
<comment type="function">
    <text evidence="8">Presumably involved in the processing and regular turnover of intracellular proteins. Catalyzes the removal of unsubstituted N-terminal amino acids from various peptides.</text>
</comment>
<dbReference type="Gene3D" id="3.40.630.10">
    <property type="entry name" value="Zn peptidases"/>
    <property type="match status" value="1"/>
</dbReference>
<dbReference type="GO" id="GO:0030145">
    <property type="term" value="F:manganese ion binding"/>
    <property type="evidence" value="ECO:0007669"/>
    <property type="project" value="UniProtKB-UniRule"/>
</dbReference>
<feature type="binding site" evidence="8">
    <location>
        <position position="256"/>
    </location>
    <ligand>
        <name>Mn(2+)</name>
        <dbReference type="ChEBI" id="CHEBI:29035"/>
        <label>1</label>
    </ligand>
</feature>
<dbReference type="PANTHER" id="PTHR11963:SF23">
    <property type="entry name" value="CYTOSOL AMINOPEPTIDASE"/>
    <property type="match status" value="1"/>
</dbReference>
<keyword evidence="5 8" id="KW-0645">Protease</keyword>
<evidence type="ECO:0000313" key="11">
    <source>
        <dbReference type="EMBL" id="NML48202.1"/>
    </source>
</evidence>
<comment type="catalytic activity">
    <reaction evidence="1 8">
        <text>Release of an N-terminal amino acid, Xaa-|-Yaa-, in which Xaa is preferably Leu, but may be other amino acids including Pro although not Arg or Lys, and Yaa may be Pro. Amino acid amides and methyl esters are also readily hydrolyzed, but rates on arylamides are exceedingly low.</text>
        <dbReference type="EC" id="3.4.11.1"/>
    </reaction>
</comment>
<dbReference type="PRINTS" id="PR00481">
    <property type="entry name" value="LAMNOPPTDASE"/>
</dbReference>
<dbReference type="Proteomes" id="UP000541185">
    <property type="component" value="Unassembled WGS sequence"/>
</dbReference>
<sequence length="510" mass="52111">MDFELKTLDAAGAASEKCDVLLVLVTDSFRAGKDPVSRLVAAALDAGDLEPKAGKLLQAYRSEGIAAPRVLLAGAGDGSGRKVQQAVQAAAGVLRSSAAKKLTILLPAASGGDAVRAAVCGTAESSYVYVATKSKPEGRELRKVTVGVADAGAQRGAFARAKAAAVGIEFARELANLPPNYATPTRLGEEAKKLAKASGFGVEVMGPKEVAKVGMGSFLSVAKGSAEPLRFIVLRYEGGSRGDAPIVLVGKGITFDTGGISIKPSGEMDEMKFDMGGAASVLGTFRALAELKPKVNVVGLIPSCENMPDGAAYKPGDILTSLSGQTIEVLNTDAEGRLILCDALTYAERFKPRAVVDIATLTGACVVALGGIRSGLFASDDQLATQLQAAGDAALDPCWRLPLDDEYAEGLKTNFADVANVAGRAAGAVVAAKFLQRFAQAYPWAHLDVAGTAWKGGAAKGGTGRPVGLLLEFLMAQDGAAPAAPKASAKASKAAKAAPANKRSKAAARA</sequence>
<evidence type="ECO:0000256" key="5">
    <source>
        <dbReference type="ARBA" id="ARBA00022670"/>
    </source>
</evidence>
<dbReference type="Gene3D" id="3.40.220.10">
    <property type="entry name" value="Leucine Aminopeptidase, subunit E, domain 1"/>
    <property type="match status" value="1"/>
</dbReference>
<keyword evidence="7 8" id="KW-0464">Manganese</keyword>
<dbReference type="SUPFAM" id="SSF53187">
    <property type="entry name" value="Zn-dependent exopeptidases"/>
    <property type="match status" value="1"/>
</dbReference>
<dbReference type="Pfam" id="PF00883">
    <property type="entry name" value="Peptidase_M17"/>
    <property type="match status" value="1"/>
</dbReference>
<reference evidence="11 12" key="1">
    <citation type="submission" date="2020-04" db="EMBL/GenBank/DDBJ databases">
        <title>Ramlibacter sp. G-1-2-2 isolated from soil.</title>
        <authorList>
            <person name="Dahal R.H."/>
        </authorList>
    </citation>
    <scope>NUCLEOTIDE SEQUENCE [LARGE SCALE GENOMIC DNA]</scope>
    <source>
        <strain evidence="11 12">G-1-2-2</strain>
    </source>
</reference>
<gene>
    <name evidence="8" type="primary">pepA</name>
    <name evidence="11" type="ORF">HHL11_30920</name>
</gene>
<organism evidence="11 12">
    <name type="scientific">Ramlibacter agri</name>
    <dbReference type="NCBI Taxonomy" id="2728837"/>
    <lineage>
        <taxon>Bacteria</taxon>
        <taxon>Pseudomonadati</taxon>
        <taxon>Pseudomonadota</taxon>
        <taxon>Betaproteobacteria</taxon>
        <taxon>Burkholderiales</taxon>
        <taxon>Comamonadaceae</taxon>
        <taxon>Ramlibacter</taxon>
    </lineage>
</organism>
<dbReference type="HAMAP" id="MF_00181">
    <property type="entry name" value="Cytosol_peptidase_M17"/>
    <property type="match status" value="1"/>
</dbReference>
<feature type="active site" evidence="8">
    <location>
        <position position="337"/>
    </location>
</feature>
<keyword evidence="4 8" id="KW-0031">Aminopeptidase</keyword>
<dbReference type="InterPro" id="IPR023042">
    <property type="entry name" value="Peptidase_M17_leu_NH2_pept"/>
</dbReference>
<keyword evidence="8" id="KW-0479">Metal-binding</keyword>
<feature type="binding site" evidence="8">
    <location>
        <position position="251"/>
    </location>
    <ligand>
        <name>Mn(2+)</name>
        <dbReference type="ChEBI" id="CHEBI:29035"/>
        <label>2</label>
    </ligand>
</feature>
<dbReference type="RefSeq" id="WP_169422534.1">
    <property type="nucleotide sequence ID" value="NZ_JABBFX010000004.1"/>
</dbReference>
<dbReference type="EC" id="3.4.11.1" evidence="8"/>
<comment type="caution">
    <text evidence="11">The sequence shown here is derived from an EMBL/GenBank/DDBJ whole genome shotgun (WGS) entry which is preliminary data.</text>
</comment>
<comment type="subcellular location">
    <subcellularLocation>
        <location evidence="8">Cytoplasm</location>
    </subcellularLocation>
</comment>
<comment type="cofactor">
    <cofactor evidence="8">
        <name>Mn(2+)</name>
        <dbReference type="ChEBI" id="CHEBI:29035"/>
    </cofactor>
    <text evidence="8">Binds 2 manganese ions per subunit.</text>
</comment>
<evidence type="ECO:0000256" key="9">
    <source>
        <dbReference type="SAM" id="MobiDB-lite"/>
    </source>
</evidence>
<feature type="active site" evidence="8">
    <location>
        <position position="263"/>
    </location>
</feature>
<feature type="binding site" evidence="8">
    <location>
        <position position="335"/>
    </location>
    <ligand>
        <name>Mn(2+)</name>
        <dbReference type="ChEBI" id="CHEBI:29035"/>
        <label>1</label>
    </ligand>
</feature>